<evidence type="ECO:0000256" key="5">
    <source>
        <dbReference type="ARBA" id="ARBA00022989"/>
    </source>
</evidence>
<dbReference type="InterPro" id="IPR001958">
    <property type="entry name" value="Tet-R_TetA/multi-R_MdtG-like"/>
</dbReference>
<dbReference type="PROSITE" id="PS50850">
    <property type="entry name" value="MFS"/>
    <property type="match status" value="1"/>
</dbReference>
<dbReference type="AlphaFoldDB" id="A0A438N3X3"/>
<proteinExistence type="inferred from homology"/>
<organism evidence="10 11">
    <name type="scientific">Exophiala mesophila</name>
    <name type="common">Black yeast-like fungus</name>
    <dbReference type="NCBI Taxonomy" id="212818"/>
    <lineage>
        <taxon>Eukaryota</taxon>
        <taxon>Fungi</taxon>
        <taxon>Dikarya</taxon>
        <taxon>Ascomycota</taxon>
        <taxon>Pezizomycotina</taxon>
        <taxon>Eurotiomycetes</taxon>
        <taxon>Chaetothyriomycetidae</taxon>
        <taxon>Chaetothyriales</taxon>
        <taxon>Herpotrichiellaceae</taxon>
        <taxon>Exophiala</taxon>
    </lineage>
</organism>
<feature type="transmembrane region" description="Helical" evidence="8">
    <location>
        <begin position="193"/>
        <end position="213"/>
    </location>
</feature>
<evidence type="ECO:0000256" key="6">
    <source>
        <dbReference type="ARBA" id="ARBA00023136"/>
    </source>
</evidence>
<feature type="transmembrane region" description="Helical" evidence="8">
    <location>
        <begin position="71"/>
        <end position="95"/>
    </location>
</feature>
<protein>
    <recommendedName>
        <fullName evidence="9">Major facilitator superfamily (MFS) profile domain-containing protein</fullName>
    </recommendedName>
</protein>
<dbReference type="InterPro" id="IPR011701">
    <property type="entry name" value="MFS"/>
</dbReference>
<dbReference type="OrthoDB" id="5086884at2759"/>
<evidence type="ECO:0000256" key="4">
    <source>
        <dbReference type="ARBA" id="ARBA00022692"/>
    </source>
</evidence>
<evidence type="ECO:0000313" key="11">
    <source>
        <dbReference type="Proteomes" id="UP000288859"/>
    </source>
</evidence>
<dbReference type="Proteomes" id="UP000288859">
    <property type="component" value="Unassembled WGS sequence"/>
</dbReference>
<name>A0A438N3X3_EXOME</name>
<feature type="region of interest" description="Disordered" evidence="7">
    <location>
        <begin position="246"/>
        <end position="270"/>
    </location>
</feature>
<feature type="transmembrane region" description="Helical" evidence="8">
    <location>
        <begin position="107"/>
        <end position="130"/>
    </location>
</feature>
<feature type="transmembrane region" description="Helical" evidence="8">
    <location>
        <begin position="136"/>
        <end position="153"/>
    </location>
</feature>
<dbReference type="PANTHER" id="PTHR23506:SF23">
    <property type="entry name" value="GH10249P"/>
    <property type="match status" value="1"/>
</dbReference>
<feature type="transmembrane region" description="Helical" evidence="8">
    <location>
        <begin position="312"/>
        <end position="332"/>
    </location>
</feature>
<feature type="compositionally biased region" description="Polar residues" evidence="7">
    <location>
        <begin position="246"/>
        <end position="258"/>
    </location>
</feature>
<keyword evidence="3" id="KW-0813">Transport</keyword>
<feature type="transmembrane region" description="Helical" evidence="8">
    <location>
        <begin position="418"/>
        <end position="442"/>
    </location>
</feature>
<sequence length="491" mass="53188">MGLWTERHAVLDKLIPMRGHKPLYIHIRSSEAFLLITVCWSVFTDVFLYGVVIPVIPFALQDRVHISHDELQHWVSVLLAVYAAALLFCAPLCGMWADRTTSRRGPLLIGLLVLFGSTLMLCLGRTIPLLVIGRTLQGASAAVVWTVALALLADTVKKEESAKAIGYVSVAMTLGVLFGPMVGGVVYERSGYYPVFAVTFAVIGLDIILRLLMVEKKIAAKWLEPPARALHDVSMLNVDHLQSPVNSTTMTEKNSSIAHSHPSPPRPKRKLPPILSLLRSRRVLAAWWGTFAAAITMTALDTTIPLYVNQTFGWGSLGAGLVFLALLFPNFFGPLIGYFTDKYGPRWIAAAGLLLSIPFWVLLRLVDHDGIRQQVLLCALLVLLGTAAALVLTPLMAEFSKVCDAKVRQQPDFFAGKSAYAQSFGIFNVAWAAGSLVGPLAAGGIVTASGWKTMTWAMAIFNAVGVVPALLYSGGIITKRKPGARGEVSSS</sequence>
<evidence type="ECO:0000256" key="7">
    <source>
        <dbReference type="SAM" id="MobiDB-lite"/>
    </source>
</evidence>
<feature type="transmembrane region" description="Helical" evidence="8">
    <location>
        <begin position="454"/>
        <end position="472"/>
    </location>
</feature>
<evidence type="ECO:0000256" key="3">
    <source>
        <dbReference type="ARBA" id="ARBA00022448"/>
    </source>
</evidence>
<keyword evidence="6 8" id="KW-0472">Membrane</keyword>
<reference evidence="10 11" key="1">
    <citation type="submission" date="2017-03" db="EMBL/GenBank/DDBJ databases">
        <title>Genomes of endolithic fungi from Antarctica.</title>
        <authorList>
            <person name="Coleine C."/>
            <person name="Masonjones S."/>
            <person name="Stajich J.E."/>
        </authorList>
    </citation>
    <scope>NUCLEOTIDE SEQUENCE [LARGE SCALE GENOMIC DNA]</scope>
    <source>
        <strain evidence="10 11">CCFEE 6314</strain>
    </source>
</reference>
<evidence type="ECO:0000256" key="2">
    <source>
        <dbReference type="ARBA" id="ARBA00006829"/>
    </source>
</evidence>
<comment type="subcellular location">
    <subcellularLocation>
        <location evidence="1">Membrane</location>
        <topology evidence="1">Multi-pass membrane protein</topology>
    </subcellularLocation>
</comment>
<dbReference type="SUPFAM" id="SSF103473">
    <property type="entry name" value="MFS general substrate transporter"/>
    <property type="match status" value="1"/>
</dbReference>
<feature type="transmembrane region" description="Helical" evidence="8">
    <location>
        <begin position="374"/>
        <end position="397"/>
    </location>
</feature>
<evidence type="ECO:0000256" key="8">
    <source>
        <dbReference type="SAM" id="Phobius"/>
    </source>
</evidence>
<dbReference type="Pfam" id="PF07690">
    <property type="entry name" value="MFS_1"/>
    <property type="match status" value="1"/>
</dbReference>
<feature type="transmembrane region" description="Helical" evidence="8">
    <location>
        <begin position="32"/>
        <end position="59"/>
    </location>
</feature>
<keyword evidence="5 8" id="KW-1133">Transmembrane helix</keyword>
<gene>
    <name evidence="10" type="ORF">B0A52_05880</name>
</gene>
<dbReference type="EMBL" id="NAJM01000023">
    <property type="protein sequence ID" value="RVX70381.1"/>
    <property type="molecule type" value="Genomic_DNA"/>
</dbReference>
<dbReference type="InterPro" id="IPR036259">
    <property type="entry name" value="MFS_trans_sf"/>
</dbReference>
<dbReference type="PRINTS" id="PR01035">
    <property type="entry name" value="TCRTETA"/>
</dbReference>
<feature type="transmembrane region" description="Helical" evidence="8">
    <location>
        <begin position="344"/>
        <end position="362"/>
    </location>
</feature>
<accession>A0A438N3X3</accession>
<dbReference type="Gene3D" id="1.20.1250.20">
    <property type="entry name" value="MFS general substrate transporter like domains"/>
    <property type="match status" value="2"/>
</dbReference>
<dbReference type="PANTHER" id="PTHR23506">
    <property type="entry name" value="GH10249P"/>
    <property type="match status" value="1"/>
</dbReference>
<dbReference type="InterPro" id="IPR020846">
    <property type="entry name" value="MFS_dom"/>
</dbReference>
<evidence type="ECO:0000313" key="10">
    <source>
        <dbReference type="EMBL" id="RVX70381.1"/>
    </source>
</evidence>
<comment type="caution">
    <text evidence="10">The sequence shown here is derived from an EMBL/GenBank/DDBJ whole genome shotgun (WGS) entry which is preliminary data.</text>
</comment>
<keyword evidence="4 8" id="KW-0812">Transmembrane</keyword>
<evidence type="ECO:0000256" key="1">
    <source>
        <dbReference type="ARBA" id="ARBA00004141"/>
    </source>
</evidence>
<comment type="similarity">
    <text evidence="2">Belongs to the major facilitator superfamily. Vesicular transporter family.</text>
</comment>
<feature type="domain" description="Major facilitator superfamily (MFS) profile" evidence="9">
    <location>
        <begin position="34"/>
        <end position="480"/>
    </location>
</feature>
<dbReference type="InterPro" id="IPR050930">
    <property type="entry name" value="MFS_Vesicular_Transporter"/>
</dbReference>
<dbReference type="CDD" id="cd17325">
    <property type="entry name" value="MFS_MdtG_SLC18_like"/>
    <property type="match status" value="1"/>
</dbReference>
<evidence type="ECO:0000259" key="9">
    <source>
        <dbReference type="PROSITE" id="PS50850"/>
    </source>
</evidence>
<dbReference type="VEuPathDB" id="FungiDB:PV10_06610"/>
<dbReference type="GO" id="GO:0022857">
    <property type="term" value="F:transmembrane transporter activity"/>
    <property type="evidence" value="ECO:0007669"/>
    <property type="project" value="InterPro"/>
</dbReference>
<feature type="transmembrane region" description="Helical" evidence="8">
    <location>
        <begin position="283"/>
        <end position="300"/>
    </location>
</feature>
<feature type="transmembrane region" description="Helical" evidence="8">
    <location>
        <begin position="165"/>
        <end position="187"/>
    </location>
</feature>
<dbReference type="GO" id="GO:0016020">
    <property type="term" value="C:membrane"/>
    <property type="evidence" value="ECO:0007669"/>
    <property type="project" value="UniProtKB-SubCell"/>
</dbReference>